<sequence>MKITPGVRFLASAFAGLCVPPIFAIAGKRILEQRVIFLPTWTYAAFAVFGWPAFAAIRIILKEVKQRREAYAMGARLVPRVHGKLPGNLDVLRQMMVNWRKGYPGDGLGEVIEEKGPIFNMHVLWDDMIVTIWPEHLHILLASDFPNYVKGERFQKGMSSMLGVGVFNADGEMWRFHRQLTRPFFTRDRISHFELFDRHTDIVTKLMKERLREGYAFDFQDLMARFTLDSAAEFLFGVNVHSLSASLPYPPTVPHKIASGSETEITLKAQAFVKAFMKVQDVVSRRERMGQLWPLLEIFEDKTIAPMKVVNAFIEPIVAEAVAKKKAGRFVPKEKKDDIGEDETLLDHLVGLTEDPVVLKDETLNILLAGRDTTSATLTFTIYFLCIYPNVTARLREEILAKVGPNRRPTYDDVKDMKYLRAVINETLRLYPVVPFNVRESVKATVWPSPDPTQKPLYIPAGSKLPYSVFMMHRRKDLWGPDAEEFDPDRFLDARLKKYLSPRPFIFLPFNAGPRICLGQQFAYNEMSFMLIRLLQNFKSFSLEQSVVPPEFQPAPEWKNAPGRKGIDKFFPKMALTMFSGGGLWIKAEEAEVIEA</sequence>
<evidence type="ECO:0000256" key="4">
    <source>
        <dbReference type="ARBA" id="ARBA00022723"/>
    </source>
</evidence>
<comment type="cofactor">
    <cofactor evidence="1 8">
        <name>heme</name>
        <dbReference type="ChEBI" id="CHEBI:30413"/>
    </cofactor>
</comment>
<dbReference type="InterPro" id="IPR002401">
    <property type="entry name" value="Cyt_P450_E_grp-I"/>
</dbReference>
<gene>
    <name evidence="11" type="ORF">Moror_4937</name>
</gene>
<proteinExistence type="inferred from homology"/>
<dbReference type="PANTHER" id="PTHR24287:SF1">
    <property type="entry name" value="P450, PUTATIVE (EUROFUNG)-RELATED"/>
    <property type="match status" value="1"/>
</dbReference>
<dbReference type="CDD" id="cd11063">
    <property type="entry name" value="CYP52"/>
    <property type="match status" value="1"/>
</dbReference>
<evidence type="ECO:0000256" key="10">
    <source>
        <dbReference type="SAM" id="Phobius"/>
    </source>
</evidence>
<comment type="caution">
    <text evidence="11">The sequence shown here is derived from an EMBL/GenBank/DDBJ whole genome shotgun (WGS) entry which is preliminary data.</text>
</comment>
<keyword evidence="10" id="KW-0812">Transmembrane</keyword>
<dbReference type="EMBL" id="AWSO01000931">
    <property type="protein sequence ID" value="ESK86430.1"/>
    <property type="molecule type" value="Genomic_DNA"/>
</dbReference>
<dbReference type="InterPro" id="IPR017972">
    <property type="entry name" value="Cyt_P450_CS"/>
</dbReference>
<organism evidence="11 12">
    <name type="scientific">Moniliophthora roreri (strain MCA 2997)</name>
    <name type="common">Cocoa frosty pod rot fungus</name>
    <name type="synonym">Crinipellis roreri</name>
    <dbReference type="NCBI Taxonomy" id="1381753"/>
    <lineage>
        <taxon>Eukaryota</taxon>
        <taxon>Fungi</taxon>
        <taxon>Dikarya</taxon>
        <taxon>Basidiomycota</taxon>
        <taxon>Agaricomycotina</taxon>
        <taxon>Agaricomycetes</taxon>
        <taxon>Agaricomycetidae</taxon>
        <taxon>Agaricales</taxon>
        <taxon>Marasmiineae</taxon>
        <taxon>Marasmiaceae</taxon>
        <taxon>Moniliophthora</taxon>
    </lineage>
</organism>
<dbReference type="PRINTS" id="PR00463">
    <property type="entry name" value="EP450I"/>
</dbReference>
<dbReference type="GO" id="GO:0004497">
    <property type="term" value="F:monooxygenase activity"/>
    <property type="evidence" value="ECO:0007669"/>
    <property type="project" value="UniProtKB-KW"/>
</dbReference>
<feature type="binding site" description="axial binding residue" evidence="8">
    <location>
        <position position="517"/>
    </location>
    <ligand>
        <name>heme</name>
        <dbReference type="ChEBI" id="CHEBI:30413"/>
    </ligand>
    <ligandPart>
        <name>Fe</name>
        <dbReference type="ChEBI" id="CHEBI:18248"/>
    </ligandPart>
</feature>
<dbReference type="PROSITE" id="PS00086">
    <property type="entry name" value="CYTOCHROME_P450"/>
    <property type="match status" value="1"/>
</dbReference>
<evidence type="ECO:0000256" key="8">
    <source>
        <dbReference type="PIRSR" id="PIRSR602401-1"/>
    </source>
</evidence>
<evidence type="ECO:0000256" key="1">
    <source>
        <dbReference type="ARBA" id="ARBA00001971"/>
    </source>
</evidence>
<feature type="transmembrane region" description="Helical" evidence="10">
    <location>
        <begin position="40"/>
        <end position="61"/>
    </location>
</feature>
<dbReference type="SUPFAM" id="SSF48264">
    <property type="entry name" value="Cytochrome P450"/>
    <property type="match status" value="1"/>
</dbReference>
<keyword evidence="3 8" id="KW-0349">Heme</keyword>
<evidence type="ECO:0000256" key="9">
    <source>
        <dbReference type="RuleBase" id="RU000461"/>
    </source>
</evidence>
<evidence type="ECO:0000256" key="6">
    <source>
        <dbReference type="ARBA" id="ARBA00023004"/>
    </source>
</evidence>
<dbReference type="GO" id="GO:0016705">
    <property type="term" value="F:oxidoreductase activity, acting on paired donors, with incorporation or reduction of molecular oxygen"/>
    <property type="evidence" value="ECO:0007669"/>
    <property type="project" value="InterPro"/>
</dbReference>
<evidence type="ECO:0000256" key="3">
    <source>
        <dbReference type="ARBA" id="ARBA00022617"/>
    </source>
</evidence>
<keyword evidence="12" id="KW-1185">Reference proteome</keyword>
<dbReference type="AlphaFoldDB" id="V2X1U3"/>
<dbReference type="Gene3D" id="1.10.630.10">
    <property type="entry name" value="Cytochrome P450"/>
    <property type="match status" value="1"/>
</dbReference>
<accession>V2X1U3</accession>
<keyword evidence="10" id="KW-1133">Transmembrane helix</keyword>
<dbReference type="KEGG" id="mrr:Moror_4937"/>
<keyword evidence="7 9" id="KW-0503">Monooxygenase</keyword>
<dbReference type="HOGENOM" id="CLU_001570_27_0_1"/>
<evidence type="ECO:0000256" key="7">
    <source>
        <dbReference type="ARBA" id="ARBA00023033"/>
    </source>
</evidence>
<evidence type="ECO:0000313" key="12">
    <source>
        <dbReference type="Proteomes" id="UP000017559"/>
    </source>
</evidence>
<dbReference type="Pfam" id="PF00067">
    <property type="entry name" value="p450"/>
    <property type="match status" value="1"/>
</dbReference>
<evidence type="ECO:0000313" key="11">
    <source>
        <dbReference type="EMBL" id="ESK86430.1"/>
    </source>
</evidence>
<dbReference type="InterPro" id="IPR001128">
    <property type="entry name" value="Cyt_P450"/>
</dbReference>
<dbReference type="Proteomes" id="UP000017559">
    <property type="component" value="Unassembled WGS sequence"/>
</dbReference>
<evidence type="ECO:0000256" key="5">
    <source>
        <dbReference type="ARBA" id="ARBA00023002"/>
    </source>
</evidence>
<comment type="similarity">
    <text evidence="2 9">Belongs to the cytochrome P450 family.</text>
</comment>
<reference evidence="11 12" key="1">
    <citation type="journal article" date="2014" name="BMC Genomics">
        <title>Genome and secretome analysis of the hemibiotrophic fungal pathogen, Moniliophthora roreri, which causes frosty pod rot disease of cacao: mechanisms of the biotrophic and necrotrophic phases.</title>
        <authorList>
            <person name="Meinhardt L.W."/>
            <person name="Costa G.G.L."/>
            <person name="Thomazella D.P.T."/>
            <person name="Teixeira P.J.P.L."/>
            <person name="Carazzolle M.F."/>
            <person name="Schuster S.C."/>
            <person name="Carlson J.E."/>
            <person name="Guiltinan M.J."/>
            <person name="Mieczkowski P."/>
            <person name="Farmer A."/>
            <person name="Ramaraj T."/>
            <person name="Crozier J."/>
            <person name="Davis R.E."/>
            <person name="Shao J."/>
            <person name="Melnick R.L."/>
            <person name="Pereira G.A.G."/>
            <person name="Bailey B.A."/>
        </authorList>
    </citation>
    <scope>NUCLEOTIDE SEQUENCE [LARGE SCALE GENOMIC DNA]</scope>
    <source>
        <strain evidence="11 12">MCA 2997</strain>
    </source>
</reference>
<dbReference type="PANTHER" id="PTHR24287">
    <property type="entry name" value="P450, PUTATIVE (EUROFUNG)-RELATED"/>
    <property type="match status" value="1"/>
</dbReference>
<dbReference type="GO" id="GO:0020037">
    <property type="term" value="F:heme binding"/>
    <property type="evidence" value="ECO:0007669"/>
    <property type="project" value="InterPro"/>
</dbReference>
<protein>
    <submittedName>
        <fullName evidence="11">Cytochrome p450 monooxygenase pc-3</fullName>
    </submittedName>
</protein>
<keyword evidence="4 8" id="KW-0479">Metal-binding</keyword>
<dbReference type="GO" id="GO:0005506">
    <property type="term" value="F:iron ion binding"/>
    <property type="evidence" value="ECO:0007669"/>
    <property type="project" value="InterPro"/>
</dbReference>
<name>V2X1U3_MONRO</name>
<dbReference type="InterPro" id="IPR036396">
    <property type="entry name" value="Cyt_P450_sf"/>
</dbReference>
<dbReference type="InterPro" id="IPR047146">
    <property type="entry name" value="Cyt_P450_E_CYP52_fungi"/>
</dbReference>
<keyword evidence="5 9" id="KW-0560">Oxidoreductase</keyword>
<dbReference type="OrthoDB" id="1470350at2759"/>
<dbReference type="PRINTS" id="PR00385">
    <property type="entry name" value="P450"/>
</dbReference>
<keyword evidence="10" id="KW-0472">Membrane</keyword>
<evidence type="ECO:0000256" key="2">
    <source>
        <dbReference type="ARBA" id="ARBA00010617"/>
    </source>
</evidence>
<keyword evidence="6 8" id="KW-0408">Iron</keyword>